<feature type="domain" description="DYW" evidence="3">
    <location>
        <begin position="347"/>
        <end position="403"/>
    </location>
</feature>
<feature type="repeat" description="PPR" evidence="2">
    <location>
        <begin position="138"/>
        <end position="172"/>
    </location>
</feature>
<keyword evidence="5" id="KW-1185">Reference proteome</keyword>
<dbReference type="PROSITE" id="PS51375">
    <property type="entry name" value="PPR"/>
    <property type="match status" value="2"/>
</dbReference>
<evidence type="ECO:0000313" key="5">
    <source>
        <dbReference type="Proteomes" id="UP000655225"/>
    </source>
</evidence>
<dbReference type="PANTHER" id="PTHR47926:SF347">
    <property type="entry name" value="PENTATRICOPEPTIDE REPEAT-CONTAINING PROTEIN"/>
    <property type="match status" value="1"/>
</dbReference>
<dbReference type="GO" id="GO:0009451">
    <property type="term" value="P:RNA modification"/>
    <property type="evidence" value="ECO:0007669"/>
    <property type="project" value="InterPro"/>
</dbReference>
<evidence type="ECO:0000256" key="2">
    <source>
        <dbReference type="PROSITE-ProRule" id="PRU00708"/>
    </source>
</evidence>
<comment type="caution">
    <text evidence="4">The sequence shown here is derived from an EMBL/GenBank/DDBJ whole genome shotgun (WGS) entry which is preliminary data.</text>
</comment>
<name>A0A834ZG11_TETSI</name>
<dbReference type="GO" id="GO:0008270">
    <property type="term" value="F:zinc ion binding"/>
    <property type="evidence" value="ECO:0007669"/>
    <property type="project" value="InterPro"/>
</dbReference>
<dbReference type="EMBL" id="JABCRI010000006">
    <property type="protein sequence ID" value="KAF8405015.1"/>
    <property type="molecule type" value="Genomic_DNA"/>
</dbReference>
<evidence type="ECO:0000256" key="1">
    <source>
        <dbReference type="ARBA" id="ARBA00022737"/>
    </source>
</evidence>
<dbReference type="InterPro" id="IPR011990">
    <property type="entry name" value="TPR-like_helical_dom_sf"/>
</dbReference>
<dbReference type="InterPro" id="IPR032867">
    <property type="entry name" value="DYW_dom"/>
</dbReference>
<organism evidence="4 5">
    <name type="scientific">Tetracentron sinense</name>
    <name type="common">Spur-leaf</name>
    <dbReference type="NCBI Taxonomy" id="13715"/>
    <lineage>
        <taxon>Eukaryota</taxon>
        <taxon>Viridiplantae</taxon>
        <taxon>Streptophyta</taxon>
        <taxon>Embryophyta</taxon>
        <taxon>Tracheophyta</taxon>
        <taxon>Spermatophyta</taxon>
        <taxon>Magnoliopsida</taxon>
        <taxon>Trochodendrales</taxon>
        <taxon>Trochodendraceae</taxon>
        <taxon>Tetracentron</taxon>
    </lineage>
</organism>
<protein>
    <recommendedName>
        <fullName evidence="3">DYW domain-containing protein</fullName>
    </recommendedName>
</protein>
<proteinExistence type="predicted"/>
<reference evidence="4 5" key="1">
    <citation type="submission" date="2020-04" db="EMBL/GenBank/DDBJ databases">
        <title>Plant Genome Project.</title>
        <authorList>
            <person name="Zhang R.-G."/>
        </authorList>
    </citation>
    <scope>NUCLEOTIDE SEQUENCE [LARGE SCALE GENOMIC DNA]</scope>
    <source>
        <strain evidence="4">YNK0</strain>
        <tissue evidence="4">Leaf</tissue>
    </source>
</reference>
<dbReference type="Pfam" id="PF01535">
    <property type="entry name" value="PPR"/>
    <property type="match status" value="3"/>
</dbReference>
<keyword evidence="1" id="KW-0677">Repeat</keyword>
<dbReference type="PANTHER" id="PTHR47926">
    <property type="entry name" value="PENTATRICOPEPTIDE REPEAT-CONTAINING PROTEIN"/>
    <property type="match status" value="1"/>
</dbReference>
<sequence>MISSFVRNGCFPEALDCYYQLLAMSRVRPNFFTFPVVLKACRDLVDGKKVHCWIFKLGLGLDLFVAASLIHLYSRFGFVGDARNASEALGFLEEMQLEGVKLDSITVSSILPVCAPLDDLVRGMLIHVYVIKHGLKFNVFVFNALINMYAKLGSLGPARQVFDQMVVGDLVSWNSMVAAYEHNDDPITTLGFFSVMKLNGFQPDVSIHGFIMRRGWLMEDIFIGNAIVDMYVKLGGIDFSHKVFEGMPVKDVISWNTLITGYAQNDFASEAIEIYSLVERHAGLIDQGHRCFLLMQEDYGIQPSLKHYGYMVDLLGRAGHLAYEFINNMHVGYKASVWGALLGVCRIMDVEEDEKEDILTTHSERLAIAFGIISTLPNTPLRIFKNLRVCGDCHNPTKLISKIT</sequence>
<dbReference type="GO" id="GO:0003723">
    <property type="term" value="F:RNA binding"/>
    <property type="evidence" value="ECO:0007669"/>
    <property type="project" value="InterPro"/>
</dbReference>
<dbReference type="Proteomes" id="UP000655225">
    <property type="component" value="Unassembled WGS sequence"/>
</dbReference>
<dbReference type="Pfam" id="PF14432">
    <property type="entry name" value="DYW_deaminase"/>
    <property type="match status" value="1"/>
</dbReference>
<gene>
    <name evidence="4" type="ORF">HHK36_009911</name>
</gene>
<evidence type="ECO:0000313" key="4">
    <source>
        <dbReference type="EMBL" id="KAF8405015.1"/>
    </source>
</evidence>
<evidence type="ECO:0000259" key="3">
    <source>
        <dbReference type="Pfam" id="PF14432"/>
    </source>
</evidence>
<dbReference type="Gene3D" id="1.25.40.10">
    <property type="entry name" value="Tetratricopeptide repeat domain"/>
    <property type="match status" value="4"/>
</dbReference>
<dbReference type="AlphaFoldDB" id="A0A834ZG11"/>
<accession>A0A834ZG11</accession>
<dbReference type="InterPro" id="IPR046960">
    <property type="entry name" value="PPR_At4g14850-like_plant"/>
</dbReference>
<feature type="repeat" description="PPR" evidence="2">
    <location>
        <begin position="251"/>
        <end position="281"/>
    </location>
</feature>
<dbReference type="NCBIfam" id="TIGR00756">
    <property type="entry name" value="PPR"/>
    <property type="match status" value="1"/>
</dbReference>
<dbReference type="InterPro" id="IPR002885">
    <property type="entry name" value="PPR_rpt"/>
</dbReference>
<dbReference type="Pfam" id="PF12854">
    <property type="entry name" value="PPR_1"/>
    <property type="match status" value="1"/>
</dbReference>
<dbReference type="OrthoDB" id="185373at2759"/>